<evidence type="ECO:0000313" key="3">
    <source>
        <dbReference type="Proteomes" id="UP000266693"/>
    </source>
</evidence>
<dbReference type="Gene3D" id="3.40.720.10">
    <property type="entry name" value="Alkaline Phosphatase, subunit A"/>
    <property type="match status" value="1"/>
</dbReference>
<feature type="chain" id="PRO_5017271862" evidence="1">
    <location>
        <begin position="19"/>
        <end position="407"/>
    </location>
</feature>
<dbReference type="PROSITE" id="PS51257">
    <property type="entry name" value="PROKAR_LIPOPROTEIN"/>
    <property type="match status" value="1"/>
</dbReference>
<dbReference type="EMBL" id="QWLV01000001">
    <property type="protein sequence ID" value="RHW19378.1"/>
    <property type="molecule type" value="Genomic_DNA"/>
</dbReference>
<evidence type="ECO:0000313" key="2">
    <source>
        <dbReference type="EMBL" id="RHW19378.1"/>
    </source>
</evidence>
<dbReference type="Gene3D" id="3.30.1360.180">
    <property type="match status" value="1"/>
</dbReference>
<dbReference type="PANTHER" id="PTHR10151">
    <property type="entry name" value="ECTONUCLEOTIDE PYROPHOSPHATASE/PHOSPHODIESTERASE"/>
    <property type="match status" value="1"/>
</dbReference>
<reference evidence="2 3" key="1">
    <citation type="submission" date="2018-08" db="EMBL/GenBank/DDBJ databases">
        <title>The multiple taxonomic identification of Sphingomonas gilva.</title>
        <authorList>
            <person name="Zhu D."/>
            <person name="Zheng S."/>
        </authorList>
    </citation>
    <scope>NUCLEOTIDE SEQUENCE [LARGE SCALE GENOMIC DNA]</scope>
    <source>
        <strain evidence="2 3">ZDH117</strain>
    </source>
</reference>
<evidence type="ECO:0000256" key="1">
    <source>
        <dbReference type="SAM" id="SignalP"/>
    </source>
</evidence>
<dbReference type="AlphaFoldDB" id="A0A396RS35"/>
<proteinExistence type="predicted"/>
<dbReference type="RefSeq" id="WP_118862884.1">
    <property type="nucleotide sequence ID" value="NZ_QWLV01000001.1"/>
</dbReference>
<gene>
    <name evidence="2" type="ORF">D1610_04560</name>
</gene>
<dbReference type="SUPFAM" id="SSF53649">
    <property type="entry name" value="Alkaline phosphatase-like"/>
    <property type="match status" value="1"/>
</dbReference>
<accession>A0A396RS35</accession>
<keyword evidence="3" id="KW-1185">Reference proteome</keyword>
<dbReference type="InterPro" id="IPR017850">
    <property type="entry name" value="Alkaline_phosphatase_core_sf"/>
</dbReference>
<dbReference type="CDD" id="cd16018">
    <property type="entry name" value="Enpp"/>
    <property type="match status" value="1"/>
</dbReference>
<sequence length="407" mass="44517">MLHRLFAFALAVLLSACATVPRPASTAARQPVTILVSIDGFSPDYLGKGDSPTLDRLAAEGVRARMRPSFPSKTFPNHYTLVTGLRPDRHGITGNAMVDAARPGEMFTLGNARQSQDPFWWEQAEPVWVTAEKQGIRTATMFWPGSDVPIHGRYPSDWARYYEPFSYDQRVRTVIDWLSRPAAERPRLLTLYFEDVDTKGHRFAPGGPEVKAAVRAVDAAIGALIARAEALGQPLNLIIVSDHGMAATHSDRSVDLDTLLPRDAYLLINSGALVELNPLPGREAEVAQALVKKHPHFECWNKADVPARFHYGRKPRVPAIVCLAETGWQVWQGPPRWPGPGGDHGFDPADPAMRALFIASGPAFARGRTLPDFDNIHVYPLLARIAGVTPLPSDGDAAVLADALAPR</sequence>
<dbReference type="Proteomes" id="UP000266693">
    <property type="component" value="Unassembled WGS sequence"/>
</dbReference>
<organism evidence="2 3">
    <name type="scientific">Sphingomonas gilva</name>
    <dbReference type="NCBI Taxonomy" id="2305907"/>
    <lineage>
        <taxon>Bacteria</taxon>
        <taxon>Pseudomonadati</taxon>
        <taxon>Pseudomonadota</taxon>
        <taxon>Alphaproteobacteria</taxon>
        <taxon>Sphingomonadales</taxon>
        <taxon>Sphingomonadaceae</taxon>
        <taxon>Sphingomonas</taxon>
    </lineage>
</organism>
<dbReference type="Pfam" id="PF01663">
    <property type="entry name" value="Phosphodiest"/>
    <property type="match status" value="1"/>
</dbReference>
<keyword evidence="1" id="KW-0732">Signal</keyword>
<name>A0A396RS35_9SPHN</name>
<dbReference type="OrthoDB" id="9771966at2"/>
<feature type="signal peptide" evidence="1">
    <location>
        <begin position="1"/>
        <end position="18"/>
    </location>
</feature>
<protein>
    <submittedName>
        <fullName evidence="2">Alkaline phosphatase family protein</fullName>
    </submittedName>
</protein>
<dbReference type="InterPro" id="IPR002591">
    <property type="entry name" value="Phosphodiest/P_Trfase"/>
</dbReference>
<dbReference type="GO" id="GO:0016787">
    <property type="term" value="F:hydrolase activity"/>
    <property type="evidence" value="ECO:0007669"/>
    <property type="project" value="UniProtKB-ARBA"/>
</dbReference>
<comment type="caution">
    <text evidence="2">The sequence shown here is derived from an EMBL/GenBank/DDBJ whole genome shotgun (WGS) entry which is preliminary data.</text>
</comment>
<dbReference type="PANTHER" id="PTHR10151:SF120">
    <property type="entry name" value="BIS(5'-ADENOSYL)-TRIPHOSPHATASE"/>
    <property type="match status" value="1"/>
</dbReference>